<accession>A0A226ENT4</accession>
<proteinExistence type="predicted"/>
<comment type="caution">
    <text evidence="3">Lacks conserved residue(s) required for the propagation of feature annotation.</text>
</comment>
<dbReference type="AlphaFoldDB" id="A0A226ENT4"/>
<feature type="chain" id="PRO_5012668992" evidence="5">
    <location>
        <begin position="22"/>
        <end position="614"/>
    </location>
</feature>
<dbReference type="EMBL" id="LNIX01000003">
    <property type="protein sequence ID" value="OXA58461.1"/>
    <property type="molecule type" value="Genomic_DNA"/>
</dbReference>
<dbReference type="PROSITE" id="PS01180">
    <property type="entry name" value="CUB"/>
    <property type="match status" value="2"/>
</dbReference>
<organism evidence="7 8">
    <name type="scientific">Folsomia candida</name>
    <name type="common">Springtail</name>
    <dbReference type="NCBI Taxonomy" id="158441"/>
    <lineage>
        <taxon>Eukaryota</taxon>
        <taxon>Metazoa</taxon>
        <taxon>Ecdysozoa</taxon>
        <taxon>Arthropoda</taxon>
        <taxon>Hexapoda</taxon>
        <taxon>Collembola</taxon>
        <taxon>Entomobryomorpha</taxon>
        <taxon>Isotomoidea</taxon>
        <taxon>Isotomidae</taxon>
        <taxon>Proisotominae</taxon>
        <taxon>Folsomia</taxon>
    </lineage>
</organism>
<keyword evidence="5" id="KW-0732">Signal</keyword>
<feature type="domain" description="CUB" evidence="6">
    <location>
        <begin position="378"/>
        <end position="487"/>
    </location>
</feature>
<dbReference type="InterPro" id="IPR035914">
    <property type="entry name" value="Sperma_CUB_dom_sf"/>
</dbReference>
<dbReference type="STRING" id="158441.A0A226ENT4"/>
<feature type="region of interest" description="Disordered" evidence="4">
    <location>
        <begin position="101"/>
        <end position="128"/>
    </location>
</feature>
<dbReference type="SUPFAM" id="SSF49854">
    <property type="entry name" value="Spermadhesin, CUB domain"/>
    <property type="match status" value="2"/>
</dbReference>
<evidence type="ECO:0000256" key="4">
    <source>
        <dbReference type="SAM" id="MobiDB-lite"/>
    </source>
</evidence>
<evidence type="ECO:0000313" key="8">
    <source>
        <dbReference type="Proteomes" id="UP000198287"/>
    </source>
</evidence>
<feature type="domain" description="CUB" evidence="6">
    <location>
        <begin position="492"/>
        <end position="614"/>
    </location>
</feature>
<dbReference type="Proteomes" id="UP000198287">
    <property type="component" value="Unassembled WGS sequence"/>
</dbReference>
<keyword evidence="1" id="KW-0677">Repeat</keyword>
<dbReference type="InterPro" id="IPR000859">
    <property type="entry name" value="CUB_dom"/>
</dbReference>
<dbReference type="CDD" id="cd00041">
    <property type="entry name" value="CUB"/>
    <property type="match status" value="2"/>
</dbReference>
<comment type="caution">
    <text evidence="7">The sequence shown here is derived from an EMBL/GenBank/DDBJ whole genome shotgun (WGS) entry which is preliminary data.</text>
</comment>
<evidence type="ECO:0000256" key="3">
    <source>
        <dbReference type="PROSITE-ProRule" id="PRU00059"/>
    </source>
</evidence>
<reference evidence="7 8" key="1">
    <citation type="submission" date="2015-12" db="EMBL/GenBank/DDBJ databases">
        <title>The genome of Folsomia candida.</title>
        <authorList>
            <person name="Faddeeva A."/>
            <person name="Derks M.F."/>
            <person name="Anvar Y."/>
            <person name="Smit S."/>
            <person name="Van Straalen N."/>
            <person name="Roelofs D."/>
        </authorList>
    </citation>
    <scope>NUCLEOTIDE SEQUENCE [LARGE SCALE GENOMIC DNA]</scope>
    <source>
        <strain evidence="7 8">VU population</strain>
        <tissue evidence="7">Whole body</tissue>
    </source>
</reference>
<keyword evidence="8" id="KW-1185">Reference proteome</keyword>
<keyword evidence="2" id="KW-1015">Disulfide bond</keyword>
<evidence type="ECO:0000256" key="5">
    <source>
        <dbReference type="SAM" id="SignalP"/>
    </source>
</evidence>
<feature type="signal peptide" evidence="5">
    <location>
        <begin position="1"/>
        <end position="21"/>
    </location>
</feature>
<protein>
    <submittedName>
        <fullName evidence="7">Deleted in malignant brain tumors 1 protein</fullName>
    </submittedName>
</protein>
<name>A0A226ENT4_FOLCA</name>
<evidence type="ECO:0000259" key="6">
    <source>
        <dbReference type="PROSITE" id="PS01180"/>
    </source>
</evidence>
<sequence>MKFVKYSFFCVVLFSPFLVKCMPELNRIPETYWQNGRSYRSNFTISILPNKTTTRKPYSTFLIHNAANKTTNKPSNPPSLIDPVDWEMSEISDFKLDLSTTPKVSTTTKPSTSTHATSERTTSTTISDNSSGDFLLLQHFPINVNNFSIKTSQDELDHVEETFTYQVKRQNKNKLVADQDILKKSELLQLLRGDKNQEERTAINNKVDEASKKVDELEIRMGAFLQHLLEVESNVISGHVTTNATIKEMQTKVGMISENYRLNENATQDIRNTFAADKSRFEGQINSLSMHLRNLYNTTGEKILNVSSSVKRLNSSVENISHDIRMNEMKIRFNQKALTTLDKNVQSNNEQAIILITYYILDLTSSVGPKWVEQTTGCGGILIGDAGLLSYKFRQPYLNNERCIWTIRANRRQRVMLQVLEDGFQNTSNSDFITVTEFTEEMTLVTSSRIEQGNRAVHTFRGPLLFVSFFSDSTTHGNGFTLTFHGHGNYSAGDSLNSIRYRHSHWKDPVGHVNHPEEKNALYQPNEISTFVVSPSSSLLRVNIRYTDMEKEENCEYDSVSFYGSVKSSYALAKKYCDQQKSYSGESLQSADGTFIVIFRSDSSTQFKGFQFSW</sequence>
<dbReference type="SMART" id="SM00042">
    <property type="entry name" value="CUB"/>
    <property type="match status" value="2"/>
</dbReference>
<dbReference type="Gene3D" id="2.60.120.290">
    <property type="entry name" value="Spermadhesin, CUB domain"/>
    <property type="match status" value="2"/>
</dbReference>
<feature type="compositionally biased region" description="Low complexity" evidence="4">
    <location>
        <begin position="101"/>
        <end position="127"/>
    </location>
</feature>
<gene>
    <name evidence="7" type="ORF">Fcan01_07517</name>
</gene>
<dbReference type="OrthoDB" id="8248739at2759"/>
<dbReference type="Pfam" id="PF00431">
    <property type="entry name" value="CUB"/>
    <property type="match status" value="2"/>
</dbReference>
<evidence type="ECO:0000256" key="1">
    <source>
        <dbReference type="ARBA" id="ARBA00022737"/>
    </source>
</evidence>
<evidence type="ECO:0000313" key="7">
    <source>
        <dbReference type="EMBL" id="OXA58461.1"/>
    </source>
</evidence>
<evidence type="ECO:0000256" key="2">
    <source>
        <dbReference type="ARBA" id="ARBA00023157"/>
    </source>
</evidence>
<dbReference type="PANTHER" id="PTHR24251">
    <property type="entry name" value="OVOCHYMASE-RELATED"/>
    <property type="match status" value="1"/>
</dbReference>